<organism evidence="5 6">
    <name type="scientific">Toxocara canis</name>
    <name type="common">Canine roundworm</name>
    <dbReference type="NCBI Taxonomy" id="6265"/>
    <lineage>
        <taxon>Eukaryota</taxon>
        <taxon>Metazoa</taxon>
        <taxon>Ecdysozoa</taxon>
        <taxon>Nematoda</taxon>
        <taxon>Chromadorea</taxon>
        <taxon>Rhabditida</taxon>
        <taxon>Spirurina</taxon>
        <taxon>Ascaridomorpha</taxon>
        <taxon>Ascaridoidea</taxon>
        <taxon>Toxocaridae</taxon>
        <taxon>Toxocara</taxon>
    </lineage>
</organism>
<keyword evidence="6" id="KW-1185">Reference proteome</keyword>
<comment type="similarity">
    <text evidence="1">Belongs to the AB hydrolase superfamily. AB hydrolase 2 family.</text>
</comment>
<evidence type="ECO:0000313" key="6">
    <source>
        <dbReference type="Proteomes" id="UP000031036"/>
    </source>
</evidence>
<dbReference type="Proteomes" id="UP000031036">
    <property type="component" value="Unassembled WGS sequence"/>
</dbReference>
<dbReference type="InterPro" id="IPR050565">
    <property type="entry name" value="LYPA1-2/EST-like"/>
</dbReference>
<proteinExistence type="inferred from homology"/>
<feature type="chain" id="PRO_5002095405" description="palmitoyl-protein hydrolase" evidence="3">
    <location>
        <begin position="22"/>
        <end position="181"/>
    </location>
</feature>
<dbReference type="Gene3D" id="3.40.50.1820">
    <property type="entry name" value="alpha/beta hydrolase"/>
    <property type="match status" value="2"/>
</dbReference>
<dbReference type="SUPFAM" id="SSF53474">
    <property type="entry name" value="alpha/beta-Hydrolases"/>
    <property type="match status" value="2"/>
</dbReference>
<evidence type="ECO:0000259" key="4">
    <source>
        <dbReference type="Pfam" id="PF02230"/>
    </source>
</evidence>
<dbReference type="OrthoDB" id="2418081at2759"/>
<dbReference type="EC" id="3.1.2.22" evidence="2"/>
<dbReference type="AlphaFoldDB" id="A0A0B2VFY6"/>
<accession>A0A0B2VFY6</accession>
<dbReference type="InterPro" id="IPR003140">
    <property type="entry name" value="PLipase/COase/thioEstase"/>
</dbReference>
<name>A0A0B2VFY6_TOXCA</name>
<sequence length="181" mass="19425">MLPGIFRSVTTLSSRFIFGLANLCLPGAGNSKANIGYEMAADPVVVPAKGKHTATNHVANKNTPVFMGHGGADFMVPLAFGEMTAAFLKKFNPNVVIKTYPSMSHGSCPENHVANKNTPVFMGHGGADFMVPLAFGEMTAAFLKKFNPNVVIKTYPSMSHGSCPEELADVKEWLLQRVPNV</sequence>
<gene>
    <name evidence="5" type="primary">B2J23.070</name>
    <name evidence="5" type="ORF">Tcan_09697</name>
</gene>
<reference evidence="5 6" key="1">
    <citation type="submission" date="2014-11" db="EMBL/GenBank/DDBJ databases">
        <title>Genetic blueprint of the zoonotic pathogen Toxocara canis.</title>
        <authorList>
            <person name="Zhu X.-Q."/>
            <person name="Korhonen P.K."/>
            <person name="Cai H."/>
            <person name="Young N.D."/>
            <person name="Nejsum P."/>
            <person name="von Samson-Himmelstjerna G."/>
            <person name="Boag P.R."/>
            <person name="Tan P."/>
            <person name="Li Q."/>
            <person name="Min J."/>
            <person name="Yang Y."/>
            <person name="Wang X."/>
            <person name="Fang X."/>
            <person name="Hall R.S."/>
            <person name="Hofmann A."/>
            <person name="Sternberg P.W."/>
            <person name="Jex A.R."/>
            <person name="Gasser R.B."/>
        </authorList>
    </citation>
    <scope>NUCLEOTIDE SEQUENCE [LARGE SCALE GENOMIC DNA]</scope>
    <source>
        <strain evidence="5">PN_DK_2014</strain>
    </source>
</reference>
<dbReference type="GO" id="GO:0008474">
    <property type="term" value="F:palmitoyl-(protein) hydrolase activity"/>
    <property type="evidence" value="ECO:0007669"/>
    <property type="project" value="UniProtKB-EC"/>
</dbReference>
<dbReference type="InterPro" id="IPR029058">
    <property type="entry name" value="AB_hydrolase_fold"/>
</dbReference>
<feature type="domain" description="Phospholipase/carboxylesterase/thioesterase" evidence="4">
    <location>
        <begin position="53"/>
        <end position="110"/>
    </location>
</feature>
<protein>
    <recommendedName>
        <fullName evidence="2">palmitoyl-protein hydrolase</fullName>
        <ecNumber evidence="2">3.1.2.22</ecNumber>
    </recommendedName>
</protein>
<comment type="caution">
    <text evidence="5">The sequence shown here is derived from an EMBL/GenBank/DDBJ whole genome shotgun (WGS) entry which is preliminary data.</text>
</comment>
<dbReference type="GO" id="GO:0005737">
    <property type="term" value="C:cytoplasm"/>
    <property type="evidence" value="ECO:0007669"/>
    <property type="project" value="TreeGrafter"/>
</dbReference>
<feature type="signal peptide" evidence="3">
    <location>
        <begin position="1"/>
        <end position="21"/>
    </location>
</feature>
<dbReference type="GO" id="GO:0052689">
    <property type="term" value="F:carboxylic ester hydrolase activity"/>
    <property type="evidence" value="ECO:0007669"/>
    <property type="project" value="TreeGrafter"/>
</dbReference>
<dbReference type="Pfam" id="PF02230">
    <property type="entry name" value="Abhydrolase_2"/>
    <property type="match status" value="2"/>
</dbReference>
<evidence type="ECO:0000256" key="3">
    <source>
        <dbReference type="SAM" id="SignalP"/>
    </source>
</evidence>
<evidence type="ECO:0000256" key="1">
    <source>
        <dbReference type="ARBA" id="ARBA00006499"/>
    </source>
</evidence>
<dbReference type="STRING" id="6265.A0A0B2VFY6"/>
<keyword evidence="3" id="KW-0732">Signal</keyword>
<evidence type="ECO:0000256" key="2">
    <source>
        <dbReference type="ARBA" id="ARBA00012423"/>
    </source>
</evidence>
<feature type="domain" description="Phospholipase/carboxylesterase/thioesterase" evidence="4">
    <location>
        <begin position="112"/>
        <end position="174"/>
    </location>
</feature>
<dbReference type="PANTHER" id="PTHR10655:SF68">
    <property type="entry name" value="PALMITOYL-PROTEIN HYDROLASE"/>
    <property type="match status" value="1"/>
</dbReference>
<dbReference type="EMBL" id="JPKZ01001747">
    <property type="protein sequence ID" value="KHN80369.1"/>
    <property type="molecule type" value="Genomic_DNA"/>
</dbReference>
<dbReference type="PANTHER" id="PTHR10655">
    <property type="entry name" value="LYSOPHOSPHOLIPASE-RELATED"/>
    <property type="match status" value="1"/>
</dbReference>
<evidence type="ECO:0000313" key="5">
    <source>
        <dbReference type="EMBL" id="KHN80369.1"/>
    </source>
</evidence>